<gene>
    <name evidence="1" type="ORF">DERYTH_LOCUS24913</name>
</gene>
<protein>
    <submittedName>
        <fullName evidence="1">5936_t:CDS:1</fullName>
    </submittedName>
</protein>
<accession>A0A9N9K2R6</accession>
<sequence>WCGHEYGKTEIKHLIIPDIDHTNATSNRGFSVIMELKTC</sequence>
<proteinExistence type="predicted"/>
<organism evidence="1 2">
    <name type="scientific">Dentiscutata erythropus</name>
    <dbReference type="NCBI Taxonomy" id="1348616"/>
    <lineage>
        <taxon>Eukaryota</taxon>
        <taxon>Fungi</taxon>
        <taxon>Fungi incertae sedis</taxon>
        <taxon>Mucoromycota</taxon>
        <taxon>Glomeromycotina</taxon>
        <taxon>Glomeromycetes</taxon>
        <taxon>Diversisporales</taxon>
        <taxon>Gigasporaceae</taxon>
        <taxon>Dentiscutata</taxon>
    </lineage>
</organism>
<evidence type="ECO:0000313" key="2">
    <source>
        <dbReference type="Proteomes" id="UP000789405"/>
    </source>
</evidence>
<feature type="non-terminal residue" evidence="1">
    <location>
        <position position="1"/>
    </location>
</feature>
<reference evidence="1" key="1">
    <citation type="submission" date="2021-06" db="EMBL/GenBank/DDBJ databases">
        <authorList>
            <person name="Kallberg Y."/>
            <person name="Tangrot J."/>
            <person name="Rosling A."/>
        </authorList>
    </citation>
    <scope>NUCLEOTIDE SEQUENCE</scope>
    <source>
        <strain evidence="1">MA453B</strain>
    </source>
</reference>
<name>A0A9N9K2R6_9GLOM</name>
<evidence type="ECO:0000313" key="1">
    <source>
        <dbReference type="EMBL" id="CAG8808585.1"/>
    </source>
</evidence>
<comment type="caution">
    <text evidence="1">The sequence shown here is derived from an EMBL/GenBank/DDBJ whole genome shotgun (WGS) entry which is preliminary data.</text>
</comment>
<dbReference type="AlphaFoldDB" id="A0A9N9K2R6"/>
<keyword evidence="2" id="KW-1185">Reference proteome</keyword>
<dbReference type="EMBL" id="CAJVPY010043965">
    <property type="protein sequence ID" value="CAG8808585.1"/>
    <property type="molecule type" value="Genomic_DNA"/>
</dbReference>
<dbReference type="Proteomes" id="UP000789405">
    <property type="component" value="Unassembled WGS sequence"/>
</dbReference>